<organism evidence="1 2">
    <name type="scientific">Stachybotrys chartarum (strain CBS 109288 / IBT 7711)</name>
    <name type="common">Toxic black mold</name>
    <name type="synonym">Stilbospora chartarum</name>
    <dbReference type="NCBI Taxonomy" id="1280523"/>
    <lineage>
        <taxon>Eukaryota</taxon>
        <taxon>Fungi</taxon>
        <taxon>Dikarya</taxon>
        <taxon>Ascomycota</taxon>
        <taxon>Pezizomycotina</taxon>
        <taxon>Sordariomycetes</taxon>
        <taxon>Hypocreomycetidae</taxon>
        <taxon>Hypocreales</taxon>
        <taxon>Stachybotryaceae</taxon>
        <taxon>Stachybotrys</taxon>
    </lineage>
</organism>
<reference evidence="1 2" key="1">
    <citation type="journal article" date="2014" name="BMC Genomics">
        <title>Comparative genome sequencing reveals chemotype-specific gene clusters in the toxigenic black mold Stachybotrys.</title>
        <authorList>
            <person name="Semeiks J."/>
            <person name="Borek D."/>
            <person name="Otwinowski Z."/>
            <person name="Grishin N.V."/>
        </authorList>
    </citation>
    <scope>NUCLEOTIDE SEQUENCE [LARGE SCALE GENOMIC DNA]</scope>
    <source>
        <strain evidence="2">CBS 109288 / IBT 7711</strain>
    </source>
</reference>
<evidence type="ECO:0000313" key="1">
    <source>
        <dbReference type="EMBL" id="KEY69374.1"/>
    </source>
</evidence>
<keyword evidence="2" id="KW-1185">Reference proteome</keyword>
<sequence>MSSAGLLKLTTAVRKFWVDDAAGPGPCFSTVFDLIGFRVACEPTWPEILEHLGPVYPDRGDLVKSVTSTVTAWCDALASLLDIDGVGAPSTAGEVWIQALVDGIESGPQPHKLQLFVGNSGSPFTAWDSARHGFIISVPNSRSSPAPSTIFRKRLLLAFGADKSPSKIESFGTINSTNAASGAGISRKAQDASELPPAYVPSVNTANTTSSAMPDANTLACPDELFTQPPYTLLMTYVFAGPAKETRIHCSHSPTLEFLHAYLHKWGQTSSEKRSGPEMKLHQSNLRTTTAYDKLVIYGEGFFGSTTTSPTLLISLIEGALGYELVFRGVDQSYHILHYKREKPFLKS</sequence>
<accession>A0A084AVP5</accession>
<dbReference type="Proteomes" id="UP000028045">
    <property type="component" value="Unassembled WGS sequence"/>
</dbReference>
<proteinExistence type="predicted"/>
<evidence type="ECO:0000313" key="2">
    <source>
        <dbReference type="Proteomes" id="UP000028045"/>
    </source>
</evidence>
<dbReference type="HOGENOM" id="CLU_060776_0_0_1"/>
<protein>
    <submittedName>
        <fullName evidence="1">Uncharacterized protein</fullName>
    </submittedName>
</protein>
<dbReference type="OrthoDB" id="4926491at2759"/>
<gene>
    <name evidence="1" type="ORF">S7711_08130</name>
</gene>
<dbReference type="AlphaFoldDB" id="A0A084AVP5"/>
<dbReference type="EMBL" id="KL648530">
    <property type="protein sequence ID" value="KEY69374.1"/>
    <property type="molecule type" value="Genomic_DNA"/>
</dbReference>
<name>A0A084AVP5_STACB</name>